<dbReference type="EMBL" id="VCEJ01000004">
    <property type="protein sequence ID" value="TLV00405.1"/>
    <property type="molecule type" value="Genomic_DNA"/>
</dbReference>
<name>A0A5R9KW67_9BACT</name>
<dbReference type="Proteomes" id="UP000306402">
    <property type="component" value="Unassembled WGS sequence"/>
</dbReference>
<evidence type="ECO:0000313" key="2">
    <source>
        <dbReference type="Proteomes" id="UP000306402"/>
    </source>
</evidence>
<sequence>MGFGHIFTGKTIYDFLKRQSLELQDAVDLLEISSDEDLTEIKQHLFDNHHVTLLEIGTPKADQPYHPVIGPGDRRDKNRIEVKVDIPFIGRKVLFDYQPDPYISVYLDLGYIIKAGDSLGGTITAVVAMTEFDAEIFKSRLNNFLTSISKNIPAINAHLAKWNDSLKNEIDGLLEVKRANSDKMKAFMKEIGLDINADSTNYLVPPIIKKTLIPSPMQKEKSSESTAIPTLASEIYDDILQVIVSAGTSIERKPSLYFQKEEEDLRDIFLLFLETRYENTSGHGEAFNKNGKTDILLRYAPDNSNIFVAECKVWKGKSSLHNAIDQLLTYLTHRDSKTALLFFVNQKKFIPVLSICQAEIKKHPCFVDEYGEATKGSYGYQFSLKGDPEARFRLQLLLFHFD</sequence>
<accession>A0A5R9KW67</accession>
<comment type="caution">
    <text evidence="1">The sequence shown here is derived from an EMBL/GenBank/DDBJ whole genome shotgun (WGS) entry which is preliminary data.</text>
</comment>
<dbReference type="RefSeq" id="WP_138365785.1">
    <property type="nucleotide sequence ID" value="NZ_VCEJ01000004.1"/>
</dbReference>
<keyword evidence="2" id="KW-1185">Reference proteome</keyword>
<dbReference type="AlphaFoldDB" id="A0A5R9KW67"/>
<reference evidence="1 2" key="1">
    <citation type="submission" date="2019-05" db="EMBL/GenBank/DDBJ databases">
        <authorList>
            <person name="Qu J.-H."/>
        </authorList>
    </citation>
    <scope>NUCLEOTIDE SEQUENCE [LARGE SCALE GENOMIC DNA]</scope>
    <source>
        <strain evidence="1 2">T17</strain>
    </source>
</reference>
<gene>
    <name evidence="1" type="ORF">FEN17_13010</name>
</gene>
<evidence type="ECO:0008006" key="3">
    <source>
        <dbReference type="Google" id="ProtNLM"/>
    </source>
</evidence>
<evidence type="ECO:0000313" key="1">
    <source>
        <dbReference type="EMBL" id="TLV00405.1"/>
    </source>
</evidence>
<dbReference type="OrthoDB" id="5447244at2"/>
<organism evidence="1 2">
    <name type="scientific">Dyadobacter luticola</name>
    <dbReference type="NCBI Taxonomy" id="1979387"/>
    <lineage>
        <taxon>Bacteria</taxon>
        <taxon>Pseudomonadati</taxon>
        <taxon>Bacteroidota</taxon>
        <taxon>Cytophagia</taxon>
        <taxon>Cytophagales</taxon>
        <taxon>Spirosomataceae</taxon>
        <taxon>Dyadobacter</taxon>
    </lineage>
</organism>
<protein>
    <recommendedName>
        <fullName evidence="3">Restriction endonuclease</fullName>
    </recommendedName>
</protein>
<proteinExistence type="predicted"/>